<feature type="transmembrane region" description="Helical" evidence="5">
    <location>
        <begin position="226"/>
        <end position="246"/>
    </location>
</feature>
<feature type="transmembrane region" description="Helical" evidence="5">
    <location>
        <begin position="428"/>
        <end position="450"/>
    </location>
</feature>
<dbReference type="EMBL" id="CP064795">
    <property type="protein sequence ID" value="QPG05150.1"/>
    <property type="molecule type" value="Genomic_DNA"/>
</dbReference>
<feature type="transmembrane region" description="Helical" evidence="5">
    <location>
        <begin position="284"/>
        <end position="305"/>
    </location>
</feature>
<dbReference type="Pfam" id="PF04932">
    <property type="entry name" value="Wzy_C"/>
    <property type="match status" value="1"/>
</dbReference>
<keyword evidence="7" id="KW-0436">Ligase</keyword>
<feature type="transmembrane region" description="Helical" evidence="5">
    <location>
        <begin position="32"/>
        <end position="51"/>
    </location>
</feature>
<dbReference type="RefSeq" id="WP_195810241.1">
    <property type="nucleotide sequence ID" value="NZ_CP064795.1"/>
</dbReference>
<dbReference type="KEGG" id="smaa:IT774_13600"/>
<keyword evidence="2 5" id="KW-0812">Transmembrane</keyword>
<feature type="transmembrane region" description="Helical" evidence="5">
    <location>
        <begin position="147"/>
        <end position="165"/>
    </location>
</feature>
<dbReference type="AlphaFoldDB" id="A0A7S9HCG4"/>
<evidence type="ECO:0000256" key="3">
    <source>
        <dbReference type="ARBA" id="ARBA00022989"/>
    </source>
</evidence>
<keyword evidence="3 5" id="KW-1133">Transmembrane helix</keyword>
<accession>A0A7S9HCG4</accession>
<dbReference type="PANTHER" id="PTHR37422">
    <property type="entry name" value="TEICHURONIC ACID BIOSYNTHESIS PROTEIN TUAE"/>
    <property type="match status" value="1"/>
</dbReference>
<gene>
    <name evidence="7" type="ORF">IT774_13600</name>
</gene>
<organism evidence="7 8">
    <name type="scientific">Salinimonas marina</name>
    <dbReference type="NCBI Taxonomy" id="2785918"/>
    <lineage>
        <taxon>Bacteria</taxon>
        <taxon>Pseudomonadati</taxon>
        <taxon>Pseudomonadota</taxon>
        <taxon>Gammaproteobacteria</taxon>
        <taxon>Alteromonadales</taxon>
        <taxon>Alteromonadaceae</taxon>
        <taxon>Alteromonas/Salinimonas group</taxon>
        <taxon>Salinimonas</taxon>
    </lineage>
</organism>
<evidence type="ECO:0000256" key="1">
    <source>
        <dbReference type="ARBA" id="ARBA00004141"/>
    </source>
</evidence>
<evidence type="ECO:0000256" key="5">
    <source>
        <dbReference type="SAM" id="Phobius"/>
    </source>
</evidence>
<sequence>MTPFNNTSSGVARWLMLATLLVLPWLHGGERYWEQLVIAGGLFIAVIVMLLDKRALTSLPAGTLLILTLFGVWLVHTLIYLVPIPMGMLAWISPATYTWQNQDPSQQFGYLSLYRQATLVELFKFAGLATLFLLISRLFLTTGRIRWFCGGIVTIGTLTTVYSLINFATGGAIDWVPAIPPWDFSWHQGIRGTFSYKNQYAMYMVICILLTAGLLIDSLRRERRTLVTPAIAYFALCLGLQLATLLNTSSRGALVSLVAGCGFTAFLFFLSRPKLLQQWLKPKILAVMVIAGTLMIIAFMQSAVYQRFSEQKMEDNGRTLLRGTVIRVIQDYPVFGTGPGTYPFIQHKYKPLELGNTQMSKRAHNDYLETVATQGALGFTLLAIPTGLLLMRLFRRVPASPLTGLQLGCQAASVAYLVQAAIDVNIGVYILPVHFVIVLSVGWVIGHLLYTAPAKPT</sequence>
<evidence type="ECO:0000256" key="2">
    <source>
        <dbReference type="ARBA" id="ARBA00022692"/>
    </source>
</evidence>
<feature type="transmembrane region" description="Helical" evidence="5">
    <location>
        <begin position="63"/>
        <end position="93"/>
    </location>
</feature>
<dbReference type="GO" id="GO:0016874">
    <property type="term" value="F:ligase activity"/>
    <property type="evidence" value="ECO:0007669"/>
    <property type="project" value="UniProtKB-KW"/>
</dbReference>
<feature type="transmembrane region" description="Helical" evidence="5">
    <location>
        <begin position="252"/>
        <end position="272"/>
    </location>
</feature>
<evidence type="ECO:0000259" key="6">
    <source>
        <dbReference type="Pfam" id="PF04932"/>
    </source>
</evidence>
<evidence type="ECO:0000313" key="8">
    <source>
        <dbReference type="Proteomes" id="UP000595095"/>
    </source>
</evidence>
<feature type="transmembrane region" description="Helical" evidence="5">
    <location>
        <begin position="113"/>
        <end position="135"/>
    </location>
</feature>
<dbReference type="Proteomes" id="UP000595095">
    <property type="component" value="Chromosome"/>
</dbReference>
<evidence type="ECO:0000256" key="4">
    <source>
        <dbReference type="ARBA" id="ARBA00023136"/>
    </source>
</evidence>
<comment type="subcellular location">
    <subcellularLocation>
        <location evidence="1">Membrane</location>
        <topology evidence="1">Multi-pass membrane protein</topology>
    </subcellularLocation>
</comment>
<keyword evidence="4 5" id="KW-0472">Membrane</keyword>
<feature type="transmembrane region" description="Helical" evidence="5">
    <location>
        <begin position="7"/>
        <end position="26"/>
    </location>
</feature>
<keyword evidence="8" id="KW-1185">Reference proteome</keyword>
<dbReference type="InterPro" id="IPR051533">
    <property type="entry name" value="WaaL-like"/>
</dbReference>
<dbReference type="InterPro" id="IPR007016">
    <property type="entry name" value="O-antigen_ligase-rel_domated"/>
</dbReference>
<proteinExistence type="predicted"/>
<reference evidence="7 8" key="1">
    <citation type="submission" date="2020-11" db="EMBL/GenBank/DDBJ databases">
        <title>Complete genome sequence for Salinimonas sp. strain G2-b.</title>
        <authorList>
            <person name="Park S.-J."/>
        </authorList>
    </citation>
    <scope>NUCLEOTIDE SEQUENCE [LARGE SCALE GENOMIC DNA]</scope>
    <source>
        <strain evidence="7 8">G2-b</strain>
    </source>
</reference>
<dbReference type="PANTHER" id="PTHR37422:SF13">
    <property type="entry name" value="LIPOPOLYSACCHARIDE BIOSYNTHESIS PROTEIN PA4999-RELATED"/>
    <property type="match status" value="1"/>
</dbReference>
<dbReference type="GO" id="GO:0016020">
    <property type="term" value="C:membrane"/>
    <property type="evidence" value="ECO:0007669"/>
    <property type="project" value="UniProtKB-SubCell"/>
</dbReference>
<protein>
    <submittedName>
        <fullName evidence="7">O-antigen ligase family protein</fullName>
    </submittedName>
</protein>
<feature type="transmembrane region" description="Helical" evidence="5">
    <location>
        <begin position="200"/>
        <end position="219"/>
    </location>
</feature>
<evidence type="ECO:0000313" key="7">
    <source>
        <dbReference type="EMBL" id="QPG05150.1"/>
    </source>
</evidence>
<feature type="transmembrane region" description="Helical" evidence="5">
    <location>
        <begin position="371"/>
        <end position="390"/>
    </location>
</feature>
<feature type="domain" description="O-antigen ligase-related" evidence="6">
    <location>
        <begin position="238"/>
        <end position="382"/>
    </location>
</feature>
<name>A0A7S9HCG4_9ALTE</name>